<evidence type="ECO:0000256" key="2">
    <source>
        <dbReference type="ARBA" id="ARBA00022487"/>
    </source>
</evidence>
<dbReference type="EnsemblMetazoa" id="MESCA001080-RA">
    <property type="protein sequence ID" value="MESCA001080-PA"/>
    <property type="gene ID" value="MESCA001080"/>
</dbReference>
<dbReference type="InterPro" id="IPR002018">
    <property type="entry name" value="CarbesteraseB"/>
</dbReference>
<dbReference type="STRING" id="36166.T1GCR0"/>
<keyword evidence="9" id="KW-1185">Reference proteome</keyword>
<evidence type="ECO:0000313" key="9">
    <source>
        <dbReference type="Proteomes" id="UP000015102"/>
    </source>
</evidence>
<dbReference type="EMBL" id="CAQQ02129267">
    <property type="status" value="NOT_ANNOTATED_CDS"/>
    <property type="molecule type" value="Genomic_DNA"/>
</dbReference>
<dbReference type="InterPro" id="IPR029058">
    <property type="entry name" value="AB_hydrolase_fold"/>
</dbReference>
<dbReference type="ESTHER" id="megsc-t1gcr0">
    <property type="family name" value="Carb_B_Arthropoda"/>
</dbReference>
<dbReference type="AlphaFoldDB" id="T1GCR0"/>
<evidence type="ECO:0000256" key="3">
    <source>
        <dbReference type="ARBA" id="ARBA00022801"/>
    </source>
</evidence>
<evidence type="ECO:0000259" key="7">
    <source>
        <dbReference type="Pfam" id="PF00135"/>
    </source>
</evidence>
<evidence type="ECO:0000256" key="5">
    <source>
        <dbReference type="ARBA" id="ARBA00023180"/>
    </source>
</evidence>
<dbReference type="EMBL" id="CAQQ02129266">
    <property type="status" value="NOT_ANNOTATED_CDS"/>
    <property type="molecule type" value="Genomic_DNA"/>
</dbReference>
<keyword evidence="3" id="KW-0378">Hydrolase</keyword>
<feature type="domain" description="Carboxylesterase type B" evidence="7">
    <location>
        <begin position="61"/>
        <end position="496"/>
    </location>
</feature>
<evidence type="ECO:0000313" key="8">
    <source>
        <dbReference type="EnsemblMetazoa" id="MESCA001080-PA"/>
    </source>
</evidence>
<sequence>MFYNRPNVHTSSSYDIDVVRISQYLAGFVLVDHVGSRTLSLSFPGGYLESHTPTFRASSFPPIPRSPWNDTFKATNYGLRCPERLTLSKDQNLDREDCLSINVYTKNPKGNFPIMFYIYGGGFANGTAEDFPPNYLLEKDIVLIVPQYRVGALGWLSTKTEEIPGNAAFMDVILALQWVQKYASYFGGNPDRVTIFAQSGGAMITGLLTLSPKVPDGLYHRLILQSASVLMLEAEKDSIKLASKYCEKANCKCSNTEEINSCLVNLPVETLLDISSDNQYVFSVDDFHGYVPKQPNEMDPRPSINKIQIMSGVTKQEGSFLFALVYDAIRNNITRHTTVNDIFNILYKQFNFKEDLKAQLTESIFGSKDLNSTDLKGNVPNSLNLMQKYFNFNHNQVIFLYSFDYAGEHTRFGYEFGNEWYPFNGGVHHSDDNIYLFATHKLTGKDEAVAKMKVELWTSFAINGRPSVDGMEMPQFDGLHGPYFKIDTNISIAKDFRDEFSSTVKDPKREKFIRENVCFGHDGFSSPGRRTCPFDHSSSSRITIWCGVIPAIFMSTDEEELHHH</sequence>
<dbReference type="Pfam" id="PF00135">
    <property type="entry name" value="COesterase"/>
    <property type="match status" value="1"/>
</dbReference>
<keyword evidence="4" id="KW-1015">Disulfide bond</keyword>
<evidence type="ECO:0000256" key="6">
    <source>
        <dbReference type="ARBA" id="ARBA00039155"/>
    </source>
</evidence>
<dbReference type="HOGENOM" id="CLU_006586_13_2_1"/>
<dbReference type="Proteomes" id="UP000015102">
    <property type="component" value="Unassembled WGS sequence"/>
</dbReference>
<accession>T1GCR0</accession>
<proteinExistence type="inferred from homology"/>
<evidence type="ECO:0000256" key="4">
    <source>
        <dbReference type="ARBA" id="ARBA00023157"/>
    </source>
</evidence>
<dbReference type="EC" id="3.1.1.1" evidence="6"/>
<keyword evidence="2" id="KW-0719">Serine esterase</keyword>
<dbReference type="GO" id="GO:0106435">
    <property type="term" value="F:carboxylesterase activity"/>
    <property type="evidence" value="ECO:0007669"/>
    <property type="project" value="UniProtKB-EC"/>
</dbReference>
<name>T1GCR0_MEGSC</name>
<comment type="similarity">
    <text evidence="1">Belongs to the type-B carboxylesterase/lipase family.</text>
</comment>
<reference evidence="9" key="1">
    <citation type="submission" date="2013-02" db="EMBL/GenBank/DDBJ databases">
        <authorList>
            <person name="Hughes D."/>
        </authorList>
    </citation>
    <scope>NUCLEOTIDE SEQUENCE</scope>
    <source>
        <strain>Durham</strain>
        <strain evidence="9">NC isolate 2 -- Noor lab</strain>
    </source>
</reference>
<protein>
    <recommendedName>
        <fullName evidence="6">carboxylesterase</fullName>
        <ecNumber evidence="6">3.1.1.1</ecNumber>
    </recommendedName>
</protein>
<dbReference type="PANTHER" id="PTHR43142:SF1">
    <property type="entry name" value="CARBOXYLIC ESTER HYDROLASE"/>
    <property type="match status" value="1"/>
</dbReference>
<reference evidence="8" key="2">
    <citation type="submission" date="2015-06" db="UniProtKB">
        <authorList>
            <consortium name="EnsemblMetazoa"/>
        </authorList>
    </citation>
    <scope>IDENTIFICATION</scope>
</reference>
<organism evidence="8 9">
    <name type="scientific">Megaselia scalaris</name>
    <name type="common">Humpbacked fly</name>
    <name type="synonym">Phora scalaris</name>
    <dbReference type="NCBI Taxonomy" id="36166"/>
    <lineage>
        <taxon>Eukaryota</taxon>
        <taxon>Metazoa</taxon>
        <taxon>Ecdysozoa</taxon>
        <taxon>Arthropoda</taxon>
        <taxon>Hexapoda</taxon>
        <taxon>Insecta</taxon>
        <taxon>Pterygota</taxon>
        <taxon>Neoptera</taxon>
        <taxon>Endopterygota</taxon>
        <taxon>Diptera</taxon>
        <taxon>Brachycera</taxon>
        <taxon>Muscomorpha</taxon>
        <taxon>Platypezoidea</taxon>
        <taxon>Phoridae</taxon>
        <taxon>Megaseliini</taxon>
        <taxon>Megaselia</taxon>
    </lineage>
</organism>
<dbReference type="Gene3D" id="3.40.50.1820">
    <property type="entry name" value="alpha/beta hydrolase"/>
    <property type="match status" value="1"/>
</dbReference>
<dbReference type="EMBL" id="CAQQ02129265">
    <property type="status" value="NOT_ANNOTATED_CDS"/>
    <property type="molecule type" value="Genomic_DNA"/>
</dbReference>
<dbReference type="OMA" id="HTRFGYE"/>
<dbReference type="PANTHER" id="PTHR43142">
    <property type="entry name" value="CARBOXYLIC ESTER HYDROLASE"/>
    <property type="match status" value="1"/>
</dbReference>
<evidence type="ECO:0000256" key="1">
    <source>
        <dbReference type="ARBA" id="ARBA00005964"/>
    </source>
</evidence>
<dbReference type="SUPFAM" id="SSF53474">
    <property type="entry name" value="alpha/beta-Hydrolases"/>
    <property type="match status" value="1"/>
</dbReference>
<keyword evidence="5" id="KW-0325">Glycoprotein</keyword>